<evidence type="ECO:0000313" key="1">
    <source>
        <dbReference type="EMBL" id="GGZ65099.1"/>
    </source>
</evidence>
<protein>
    <recommendedName>
        <fullName evidence="3">PD-(D/E)XK nuclease superfamily protein</fullName>
    </recommendedName>
</protein>
<dbReference type="EMBL" id="BMWY01000015">
    <property type="protein sequence ID" value="GGZ65099.1"/>
    <property type="molecule type" value="Genomic_DNA"/>
</dbReference>
<evidence type="ECO:0000313" key="2">
    <source>
        <dbReference type="Proteomes" id="UP000615593"/>
    </source>
</evidence>
<gene>
    <name evidence="1" type="ORF">GCM10008088_28120</name>
</gene>
<dbReference type="RefSeq" id="WP_027885773.1">
    <property type="nucleotide sequence ID" value="NZ_BMWY01000015.1"/>
</dbReference>
<dbReference type="Proteomes" id="UP000615593">
    <property type="component" value="Unassembled WGS sequence"/>
</dbReference>
<organism evidence="1 2">
    <name type="scientific">Mesonia mobilis</name>
    <dbReference type="NCBI Taxonomy" id="369791"/>
    <lineage>
        <taxon>Bacteria</taxon>
        <taxon>Pseudomonadati</taxon>
        <taxon>Bacteroidota</taxon>
        <taxon>Flavobacteriia</taxon>
        <taxon>Flavobacteriales</taxon>
        <taxon>Flavobacteriaceae</taxon>
        <taxon>Mesonia</taxon>
    </lineage>
</organism>
<dbReference type="GeneID" id="94370477"/>
<sequence length="190" mass="21904">MKEIDFYEEFSEKFIKYLRGYIESNIEIAYSVNKSLDVMIKEVSTKLNTEISFENEYIPKLKLDILFAIKKENKTHLILFEVKYLQQLSLKDYSQLSGYLQVAKNISTGILLLVVKGSSPNKLSNDFNEIIKLKKLPMDWVQTINDKEYPYKTGIISFQPGNGINWIDSKIINGISNFEELASIIKKATA</sequence>
<accession>A0ABQ3C341</accession>
<reference evidence="2" key="1">
    <citation type="journal article" date="2019" name="Int. J. Syst. Evol. Microbiol.">
        <title>The Global Catalogue of Microorganisms (GCM) 10K type strain sequencing project: providing services to taxonomists for standard genome sequencing and annotation.</title>
        <authorList>
            <consortium name="The Broad Institute Genomics Platform"/>
            <consortium name="The Broad Institute Genome Sequencing Center for Infectious Disease"/>
            <person name="Wu L."/>
            <person name="Ma J."/>
        </authorList>
    </citation>
    <scope>NUCLEOTIDE SEQUENCE [LARGE SCALE GENOMIC DNA]</scope>
    <source>
        <strain evidence="2">KCTC 12708</strain>
    </source>
</reference>
<evidence type="ECO:0008006" key="3">
    <source>
        <dbReference type="Google" id="ProtNLM"/>
    </source>
</evidence>
<comment type="caution">
    <text evidence="1">The sequence shown here is derived from an EMBL/GenBank/DDBJ whole genome shotgun (WGS) entry which is preliminary data.</text>
</comment>
<name>A0ABQ3C341_9FLAO</name>
<keyword evidence="2" id="KW-1185">Reference proteome</keyword>
<proteinExistence type="predicted"/>